<dbReference type="InterPro" id="IPR037923">
    <property type="entry name" value="HTH-like"/>
</dbReference>
<evidence type="ECO:0000259" key="4">
    <source>
        <dbReference type="PROSITE" id="PS01124"/>
    </source>
</evidence>
<dbReference type="PROSITE" id="PS01124">
    <property type="entry name" value="HTH_ARAC_FAMILY_2"/>
    <property type="match status" value="1"/>
</dbReference>
<dbReference type="InterPro" id="IPR018062">
    <property type="entry name" value="HTH_AraC-typ_CS"/>
</dbReference>
<dbReference type="GO" id="GO:0003700">
    <property type="term" value="F:DNA-binding transcription factor activity"/>
    <property type="evidence" value="ECO:0007669"/>
    <property type="project" value="InterPro"/>
</dbReference>
<dbReference type="GO" id="GO:0043565">
    <property type="term" value="F:sequence-specific DNA binding"/>
    <property type="evidence" value="ECO:0007669"/>
    <property type="project" value="InterPro"/>
</dbReference>
<dbReference type="Gene3D" id="1.10.10.60">
    <property type="entry name" value="Homeodomain-like"/>
    <property type="match status" value="2"/>
</dbReference>
<evidence type="ECO:0000256" key="2">
    <source>
        <dbReference type="ARBA" id="ARBA00023125"/>
    </source>
</evidence>
<accession>A0AAW3JW26</accession>
<dbReference type="Pfam" id="PF12833">
    <property type="entry name" value="HTH_18"/>
    <property type="match status" value="1"/>
</dbReference>
<dbReference type="SUPFAM" id="SSF51215">
    <property type="entry name" value="Regulatory protein AraC"/>
    <property type="match status" value="1"/>
</dbReference>
<dbReference type="Proteomes" id="UP000050833">
    <property type="component" value="Unassembled WGS sequence"/>
</dbReference>
<name>A0AAW3JW26_9FIRM</name>
<proteinExistence type="predicted"/>
<keyword evidence="1" id="KW-0805">Transcription regulation</keyword>
<dbReference type="InterPro" id="IPR020449">
    <property type="entry name" value="Tscrpt_reg_AraC-type_HTH"/>
</dbReference>
<dbReference type="InterPro" id="IPR009057">
    <property type="entry name" value="Homeodomain-like_sf"/>
</dbReference>
<reference evidence="5 6" key="1">
    <citation type="submission" date="2015-10" db="EMBL/GenBank/DDBJ databases">
        <title>Butyribacter intestini gen. nov., sp. nov., a butyric acid-producing bacterium of the family Lachnospiraceae isolated from the human faeces.</title>
        <authorList>
            <person name="Zou Y."/>
            <person name="Xue W."/>
            <person name="Luo G."/>
            <person name="Lv M."/>
        </authorList>
    </citation>
    <scope>NUCLEOTIDE SEQUENCE [LARGE SCALE GENOMIC DNA]</scope>
    <source>
        <strain evidence="5 6">TF01-11</strain>
    </source>
</reference>
<dbReference type="PANTHER" id="PTHR43280:SF2">
    <property type="entry name" value="HTH-TYPE TRANSCRIPTIONAL REGULATOR EXSA"/>
    <property type="match status" value="1"/>
</dbReference>
<evidence type="ECO:0000313" key="5">
    <source>
        <dbReference type="EMBL" id="KQC86773.1"/>
    </source>
</evidence>
<comment type="caution">
    <text evidence="5">The sequence shown here is derived from an EMBL/GenBank/DDBJ whole genome shotgun (WGS) entry which is preliminary data.</text>
</comment>
<keyword evidence="2" id="KW-0238">DNA-binding</keyword>
<dbReference type="RefSeq" id="WP_055942693.1">
    <property type="nucleotide sequence ID" value="NZ_JAQDCV010000001.1"/>
</dbReference>
<dbReference type="PANTHER" id="PTHR43280">
    <property type="entry name" value="ARAC-FAMILY TRANSCRIPTIONAL REGULATOR"/>
    <property type="match status" value="1"/>
</dbReference>
<keyword evidence="6" id="KW-1185">Reference proteome</keyword>
<evidence type="ECO:0000256" key="1">
    <source>
        <dbReference type="ARBA" id="ARBA00023015"/>
    </source>
</evidence>
<dbReference type="AlphaFoldDB" id="A0AAW3JW26"/>
<feature type="domain" description="HTH araC/xylS-type" evidence="4">
    <location>
        <begin position="166"/>
        <end position="263"/>
    </location>
</feature>
<dbReference type="PROSITE" id="PS00041">
    <property type="entry name" value="HTH_ARAC_FAMILY_1"/>
    <property type="match status" value="1"/>
</dbReference>
<gene>
    <name evidence="5" type="ORF">APZ18_06305</name>
</gene>
<evidence type="ECO:0000313" key="6">
    <source>
        <dbReference type="Proteomes" id="UP000050833"/>
    </source>
</evidence>
<dbReference type="EMBL" id="LLKB01000001">
    <property type="protein sequence ID" value="KQC86773.1"/>
    <property type="molecule type" value="Genomic_DNA"/>
</dbReference>
<evidence type="ECO:0000256" key="3">
    <source>
        <dbReference type="ARBA" id="ARBA00023163"/>
    </source>
</evidence>
<protein>
    <recommendedName>
        <fullName evidence="4">HTH araC/xylS-type domain-containing protein</fullName>
    </recommendedName>
</protein>
<dbReference type="SMART" id="SM00342">
    <property type="entry name" value="HTH_ARAC"/>
    <property type="match status" value="1"/>
</dbReference>
<dbReference type="InterPro" id="IPR018060">
    <property type="entry name" value="HTH_AraC"/>
</dbReference>
<dbReference type="PRINTS" id="PR00032">
    <property type="entry name" value="HTHARAC"/>
</dbReference>
<dbReference type="SUPFAM" id="SSF46689">
    <property type="entry name" value="Homeodomain-like"/>
    <property type="match status" value="1"/>
</dbReference>
<sequence>MIKIRLIGYHFHNCPDFYVNRPNGSGDYLLLYLRSPTEIMTDNKCIRVPKNTFILYQKNKPQIYRHIQSGSADDYFINDWIHFDFDEYDNFFEKLEIPFNTPITLSTPKVITDMIADLFIEYFNEGDQHEHIMSSKAEALFHKFSDLYRTTLNAGSAFDKYFDEFSKLRQHLYNYEYVPSGAKEIADKLGLSTSYFQHTYKKIFGVSVHQDIIKARIEHAARLLQGSNDSISEIAAICGYENLEHFSRQFKKIKGMSPQQFRK</sequence>
<organism evidence="5 6">
    <name type="scientific">Butyribacter intestini</name>
    <dbReference type="NCBI Taxonomy" id="1703332"/>
    <lineage>
        <taxon>Bacteria</taxon>
        <taxon>Bacillati</taxon>
        <taxon>Bacillota</taxon>
        <taxon>Clostridia</taxon>
        <taxon>Lachnospirales</taxon>
        <taxon>Lachnospiraceae</taxon>
        <taxon>Butyribacter</taxon>
    </lineage>
</organism>
<keyword evidence="3" id="KW-0804">Transcription</keyword>